<dbReference type="PANTHER" id="PTHR11439">
    <property type="entry name" value="GAG-POL-RELATED RETROTRANSPOSON"/>
    <property type="match status" value="1"/>
</dbReference>
<organism evidence="2">
    <name type="scientific">Sesamum angustifolium</name>
    <dbReference type="NCBI Taxonomy" id="2727405"/>
    <lineage>
        <taxon>Eukaryota</taxon>
        <taxon>Viridiplantae</taxon>
        <taxon>Streptophyta</taxon>
        <taxon>Embryophyta</taxon>
        <taxon>Tracheophyta</taxon>
        <taxon>Spermatophyta</taxon>
        <taxon>Magnoliopsida</taxon>
        <taxon>eudicotyledons</taxon>
        <taxon>Gunneridae</taxon>
        <taxon>Pentapetalae</taxon>
        <taxon>asterids</taxon>
        <taxon>lamiids</taxon>
        <taxon>Lamiales</taxon>
        <taxon>Pedaliaceae</taxon>
        <taxon>Sesamum</taxon>
    </lineage>
</organism>
<name>A0AAW2NXD2_9LAMI</name>
<accession>A0AAW2NXD2</accession>
<proteinExistence type="predicted"/>
<evidence type="ECO:0000313" key="2">
    <source>
        <dbReference type="EMBL" id="KAL0347928.1"/>
    </source>
</evidence>
<evidence type="ECO:0000259" key="1">
    <source>
        <dbReference type="Pfam" id="PF07727"/>
    </source>
</evidence>
<dbReference type="AlphaFoldDB" id="A0AAW2NXD2"/>
<gene>
    <name evidence="2" type="ORF">Sangu_1020600</name>
</gene>
<protein>
    <submittedName>
        <fullName evidence="2">Retrovirus-related Pol polyprotein from transposon RE2</fullName>
    </submittedName>
</protein>
<feature type="domain" description="Reverse transcriptase Ty1/copia-type" evidence="1">
    <location>
        <begin position="29"/>
        <end position="141"/>
    </location>
</feature>
<dbReference type="EMBL" id="JACGWK010000006">
    <property type="protein sequence ID" value="KAL0347928.1"/>
    <property type="molecule type" value="Genomic_DNA"/>
</dbReference>
<reference evidence="2" key="1">
    <citation type="submission" date="2020-06" db="EMBL/GenBank/DDBJ databases">
        <authorList>
            <person name="Li T."/>
            <person name="Hu X."/>
            <person name="Zhang T."/>
            <person name="Song X."/>
            <person name="Zhang H."/>
            <person name="Dai N."/>
            <person name="Sheng W."/>
            <person name="Hou X."/>
            <person name="Wei L."/>
        </authorList>
    </citation>
    <scope>NUCLEOTIDE SEQUENCE</scope>
    <source>
        <strain evidence="2">G01</strain>
        <tissue evidence="2">Leaf</tissue>
    </source>
</reference>
<dbReference type="PANTHER" id="PTHR11439:SF467">
    <property type="entry name" value="INTEGRASE CATALYTIC DOMAIN-CONTAINING PROTEIN"/>
    <property type="match status" value="1"/>
</dbReference>
<comment type="caution">
    <text evidence="2">The sequence shown here is derived from an EMBL/GenBank/DDBJ whole genome shotgun (WGS) entry which is preliminary data.</text>
</comment>
<dbReference type="Pfam" id="PF07727">
    <property type="entry name" value="RVT_2"/>
    <property type="match status" value="1"/>
</dbReference>
<reference evidence="2" key="2">
    <citation type="journal article" date="2024" name="Plant">
        <title>Genomic evolution and insights into agronomic trait innovations of Sesamum species.</title>
        <authorList>
            <person name="Miao H."/>
            <person name="Wang L."/>
            <person name="Qu L."/>
            <person name="Liu H."/>
            <person name="Sun Y."/>
            <person name="Le M."/>
            <person name="Wang Q."/>
            <person name="Wei S."/>
            <person name="Zheng Y."/>
            <person name="Lin W."/>
            <person name="Duan Y."/>
            <person name="Cao H."/>
            <person name="Xiong S."/>
            <person name="Wang X."/>
            <person name="Wei L."/>
            <person name="Li C."/>
            <person name="Ma Q."/>
            <person name="Ju M."/>
            <person name="Zhao R."/>
            <person name="Li G."/>
            <person name="Mu C."/>
            <person name="Tian Q."/>
            <person name="Mei H."/>
            <person name="Zhang T."/>
            <person name="Gao T."/>
            <person name="Zhang H."/>
        </authorList>
    </citation>
    <scope>NUCLEOTIDE SEQUENCE</scope>
    <source>
        <strain evidence="2">G01</strain>
    </source>
</reference>
<dbReference type="InterPro" id="IPR013103">
    <property type="entry name" value="RVT_2"/>
</dbReference>
<sequence>MTYGEAMSDIDSDKWLEAMKLKMDSMGSNQVWTLVDPPKGVRPVGCEWVYKCMFRAEGEVTTFKARLMEKGYTQRPEVDFENFYSPVAMAKSIRILLAITTWYDYEIWQIGVKMTFLNSFVEEEIFMNWPEGFTSVKNNRKFVVSKEIQDGKNKTRILPLRHVIKLSKKQSPKTDEELKRMSNIPYASAVGNIQYVVQCTRPDVAYALSVTNRYQACASEAHWSAVKTIPKYLKRTKDIFLIYGSRELILEGYNDASFQSEDAMPSPSRDSYSSIMVVWLVGKVLSRLPQRIPLQKLNT</sequence>